<sequence length="193" mass="21423">SEAYSHWRMHRYSTCDHSRGSLDSGTGPVTLRQLVQSITQGLEHRAGAGWGILGAIGLIKSQSASNKCRLLSRFVVALSLAQMPDYRNNARTADIEQPVQFVRIKPHAPGYITASNGDYAPSAEAMKAFTYLDAIVADKSYAELRTVAEFALRLLRQPENSLHNAHQLVMDIARLMYTDSYLHAHRVTDKPLA</sequence>
<dbReference type="AlphaFoldDB" id="A0A1B6M232"/>
<accession>A0A1B6M232</accession>
<gene>
    <name evidence="1" type="ORF">g.32372</name>
</gene>
<dbReference type="EMBL" id="GEBQ01009994">
    <property type="protein sequence ID" value="JAT29983.1"/>
    <property type="molecule type" value="Transcribed_RNA"/>
</dbReference>
<protein>
    <submittedName>
        <fullName evidence="1">Uncharacterized protein</fullName>
    </submittedName>
</protein>
<evidence type="ECO:0000313" key="1">
    <source>
        <dbReference type="EMBL" id="JAT29983.1"/>
    </source>
</evidence>
<organism evidence="1">
    <name type="scientific">Graphocephala atropunctata</name>
    <dbReference type="NCBI Taxonomy" id="36148"/>
    <lineage>
        <taxon>Eukaryota</taxon>
        <taxon>Metazoa</taxon>
        <taxon>Ecdysozoa</taxon>
        <taxon>Arthropoda</taxon>
        <taxon>Hexapoda</taxon>
        <taxon>Insecta</taxon>
        <taxon>Pterygota</taxon>
        <taxon>Neoptera</taxon>
        <taxon>Paraneoptera</taxon>
        <taxon>Hemiptera</taxon>
        <taxon>Auchenorrhyncha</taxon>
        <taxon>Membracoidea</taxon>
        <taxon>Cicadellidae</taxon>
        <taxon>Cicadellinae</taxon>
        <taxon>Cicadellini</taxon>
        <taxon>Graphocephala</taxon>
    </lineage>
</organism>
<reference evidence="1" key="1">
    <citation type="submission" date="2015-11" db="EMBL/GenBank/DDBJ databases">
        <title>De novo transcriptome assembly of four potential Pierce s Disease insect vectors from Arizona vineyards.</title>
        <authorList>
            <person name="Tassone E.E."/>
        </authorList>
    </citation>
    <scope>NUCLEOTIDE SEQUENCE</scope>
</reference>
<name>A0A1B6M232_9HEMI</name>
<feature type="non-terminal residue" evidence="1">
    <location>
        <position position="1"/>
    </location>
</feature>
<proteinExistence type="predicted"/>